<dbReference type="SUPFAM" id="SSF55729">
    <property type="entry name" value="Acyl-CoA N-acyltransferases (Nat)"/>
    <property type="match status" value="1"/>
</dbReference>
<dbReference type="Proteomes" id="UP000467249">
    <property type="component" value="Chromosome"/>
</dbReference>
<organism evidence="1 2">
    <name type="scientific">Mycolicibacterium anyangense</name>
    <dbReference type="NCBI Taxonomy" id="1431246"/>
    <lineage>
        <taxon>Bacteria</taxon>
        <taxon>Bacillati</taxon>
        <taxon>Actinomycetota</taxon>
        <taxon>Actinomycetes</taxon>
        <taxon>Mycobacteriales</taxon>
        <taxon>Mycobacteriaceae</taxon>
        <taxon>Mycolicibacterium</taxon>
    </lineage>
</organism>
<gene>
    <name evidence="1" type="ORF">MANY_24190</name>
</gene>
<protein>
    <recommendedName>
        <fullName evidence="3">N-acetyltransferase domain-containing protein</fullName>
    </recommendedName>
</protein>
<evidence type="ECO:0000313" key="2">
    <source>
        <dbReference type="Proteomes" id="UP000467249"/>
    </source>
</evidence>
<proteinExistence type="predicted"/>
<evidence type="ECO:0008006" key="3">
    <source>
        <dbReference type="Google" id="ProtNLM"/>
    </source>
</evidence>
<name>A0A6N4WAK4_9MYCO</name>
<dbReference type="AlphaFoldDB" id="A0A6N4WAK4"/>
<accession>A0A6N4WAK4</accession>
<dbReference type="KEGG" id="many:MANY_24190"/>
<dbReference type="InterPro" id="IPR016181">
    <property type="entry name" value="Acyl_CoA_acyltransferase"/>
</dbReference>
<reference evidence="1 2" key="1">
    <citation type="journal article" date="2019" name="Emerg. Microbes Infect.">
        <title>Comprehensive subspecies identification of 175 nontuberculous mycobacteria species based on 7547 genomic profiles.</title>
        <authorList>
            <person name="Matsumoto Y."/>
            <person name="Kinjo T."/>
            <person name="Motooka D."/>
            <person name="Nabeya D."/>
            <person name="Jung N."/>
            <person name="Uechi K."/>
            <person name="Horii T."/>
            <person name="Iida T."/>
            <person name="Fujita J."/>
            <person name="Nakamura S."/>
        </authorList>
    </citation>
    <scope>NUCLEOTIDE SEQUENCE [LARGE SCALE GENOMIC DNA]</scope>
    <source>
        <strain evidence="1 2">JCM 30275</strain>
    </source>
</reference>
<keyword evidence="2" id="KW-1185">Reference proteome</keyword>
<sequence length="137" mass="14653">MDVDTVVAAFAALYMWSHHGWSPVTDADELMRVTGQEVAEADRALSVGAWVDGQLAALALAFPAHDGIEVVAETIHPTPFRGQKLLASALATLLETFAQRGGGRVHIDGHITDPHLQPVLDVIPRADAEPIDLIETS</sequence>
<dbReference type="EMBL" id="AP022620">
    <property type="protein sequence ID" value="BBZ77082.1"/>
    <property type="molecule type" value="Genomic_DNA"/>
</dbReference>
<dbReference type="RefSeq" id="WP_163804452.1">
    <property type="nucleotide sequence ID" value="NZ_AP022620.1"/>
</dbReference>
<evidence type="ECO:0000313" key="1">
    <source>
        <dbReference type="EMBL" id="BBZ77082.1"/>
    </source>
</evidence>